<dbReference type="GO" id="GO:0016020">
    <property type="term" value="C:membrane"/>
    <property type="evidence" value="ECO:0007669"/>
    <property type="project" value="InterPro"/>
</dbReference>
<sequence length="87" mass="10060">PILTLFRFCLCDHLALLSSFVAVYFTGPHCNRTWDGWLCWEDSPAGTTVVQLCPDYYQDFDPTGNLFFSLCPYDFFLDAIHLHISLF</sequence>
<reference evidence="3" key="1">
    <citation type="submission" date="2025-08" db="UniProtKB">
        <authorList>
            <consortium name="Ensembl"/>
        </authorList>
    </citation>
    <scope>IDENTIFICATION</scope>
</reference>
<dbReference type="GO" id="GO:0004930">
    <property type="term" value="F:G protein-coupled receptor activity"/>
    <property type="evidence" value="ECO:0007669"/>
    <property type="project" value="InterPro"/>
</dbReference>
<protein>
    <recommendedName>
        <fullName evidence="2">G-protein coupled receptors family 2 profile 1 domain-containing protein</fullName>
    </recommendedName>
</protein>
<dbReference type="PROSITE" id="PS00649">
    <property type="entry name" value="G_PROTEIN_RECEP_F2_1"/>
    <property type="match status" value="1"/>
</dbReference>
<organism evidence="3 4">
    <name type="scientific">Erpetoichthys calabaricus</name>
    <name type="common">Rope fish</name>
    <name type="synonym">Calamoichthys calabaricus</name>
    <dbReference type="NCBI Taxonomy" id="27687"/>
    <lineage>
        <taxon>Eukaryota</taxon>
        <taxon>Metazoa</taxon>
        <taxon>Chordata</taxon>
        <taxon>Craniata</taxon>
        <taxon>Vertebrata</taxon>
        <taxon>Euteleostomi</taxon>
        <taxon>Actinopterygii</taxon>
        <taxon>Polypteriformes</taxon>
        <taxon>Polypteridae</taxon>
        <taxon>Erpetoichthys</taxon>
    </lineage>
</organism>
<proteinExistence type="predicted"/>
<dbReference type="InterPro" id="IPR017983">
    <property type="entry name" value="GPCR_2_secretin-like_CS"/>
</dbReference>
<name>A0A8C4T824_ERPCA</name>
<dbReference type="Pfam" id="PF02793">
    <property type="entry name" value="HRM"/>
    <property type="match status" value="1"/>
</dbReference>
<keyword evidence="4" id="KW-1185">Reference proteome</keyword>
<feature type="chain" id="PRO_5034407707" description="G-protein coupled receptors family 2 profile 1 domain-containing protein" evidence="1">
    <location>
        <begin position="18"/>
        <end position="87"/>
    </location>
</feature>
<evidence type="ECO:0000313" key="3">
    <source>
        <dbReference type="Ensembl" id="ENSECRP00000026939.1"/>
    </source>
</evidence>
<feature type="domain" description="G-protein coupled receptors family 2 profile 1" evidence="2">
    <location>
        <begin position="10"/>
        <end position="71"/>
    </location>
</feature>
<dbReference type="GeneTree" id="ENSGT00940000177895"/>
<evidence type="ECO:0000256" key="1">
    <source>
        <dbReference type="SAM" id="SignalP"/>
    </source>
</evidence>
<dbReference type="Ensembl" id="ENSECRT00000027508.1">
    <property type="protein sequence ID" value="ENSECRP00000026939.1"/>
    <property type="gene ID" value="ENSECRG00000018215.1"/>
</dbReference>
<dbReference type="InterPro" id="IPR001879">
    <property type="entry name" value="GPCR_2_extracellular_dom"/>
</dbReference>
<dbReference type="Gene3D" id="4.10.1240.10">
    <property type="entry name" value="GPCR, family 2, extracellular hormone receptor domain"/>
    <property type="match status" value="1"/>
</dbReference>
<evidence type="ECO:0000313" key="4">
    <source>
        <dbReference type="Proteomes" id="UP000694620"/>
    </source>
</evidence>
<accession>A0A8C4T824</accession>
<dbReference type="SUPFAM" id="SSF111418">
    <property type="entry name" value="Hormone receptor domain"/>
    <property type="match status" value="1"/>
</dbReference>
<dbReference type="InterPro" id="IPR036445">
    <property type="entry name" value="GPCR_2_extracell_dom_sf"/>
</dbReference>
<evidence type="ECO:0000259" key="2">
    <source>
        <dbReference type="PROSITE" id="PS50227"/>
    </source>
</evidence>
<dbReference type="SMART" id="SM00008">
    <property type="entry name" value="HormR"/>
    <property type="match status" value="1"/>
</dbReference>
<dbReference type="AlphaFoldDB" id="A0A8C4T824"/>
<keyword evidence="1" id="KW-0732">Signal</keyword>
<dbReference type="PROSITE" id="PS50227">
    <property type="entry name" value="G_PROTEIN_RECEP_F2_3"/>
    <property type="match status" value="1"/>
</dbReference>
<feature type="signal peptide" evidence="1">
    <location>
        <begin position="1"/>
        <end position="17"/>
    </location>
</feature>
<dbReference type="Proteomes" id="UP000694620">
    <property type="component" value="Unassembled WGS sequence"/>
</dbReference>
<reference evidence="3" key="2">
    <citation type="submission" date="2025-09" db="UniProtKB">
        <authorList>
            <consortium name="Ensembl"/>
        </authorList>
    </citation>
    <scope>IDENTIFICATION</scope>
</reference>